<dbReference type="Proteomes" id="UP000293520">
    <property type="component" value="Unassembled WGS sequence"/>
</dbReference>
<dbReference type="InterPro" id="IPR050187">
    <property type="entry name" value="Lipid_Phosphate_FormReg"/>
</dbReference>
<dbReference type="SMART" id="SM00046">
    <property type="entry name" value="DAGKc"/>
    <property type="match status" value="1"/>
</dbReference>
<proteinExistence type="predicted"/>
<dbReference type="PROSITE" id="PS50146">
    <property type="entry name" value="DAGK"/>
    <property type="match status" value="1"/>
</dbReference>
<dbReference type="EMBL" id="SISK01000004">
    <property type="protein sequence ID" value="TBN41219.1"/>
    <property type="molecule type" value="Genomic_DNA"/>
</dbReference>
<organism evidence="7 8">
    <name type="scientific">Paracoccus subflavus</name>
    <dbReference type="NCBI Taxonomy" id="2528244"/>
    <lineage>
        <taxon>Bacteria</taxon>
        <taxon>Pseudomonadati</taxon>
        <taxon>Pseudomonadota</taxon>
        <taxon>Alphaproteobacteria</taxon>
        <taxon>Rhodobacterales</taxon>
        <taxon>Paracoccaceae</taxon>
        <taxon>Paracoccus</taxon>
    </lineage>
</organism>
<evidence type="ECO:0000313" key="7">
    <source>
        <dbReference type="EMBL" id="TBN41219.1"/>
    </source>
</evidence>
<dbReference type="Pfam" id="PF00781">
    <property type="entry name" value="DAGK_cat"/>
    <property type="match status" value="1"/>
</dbReference>
<evidence type="ECO:0000256" key="1">
    <source>
        <dbReference type="ARBA" id="ARBA00022679"/>
    </source>
</evidence>
<keyword evidence="4" id="KW-0067">ATP-binding</keyword>
<sequence>MPNSVGPASERPDSGGPNSGGPVDLAACRLCVVGNQTSGRKDAQAQADPIRKALSGKVAALEIRLTARGDGIAALARQAVSDGFDIIVALGGDGTQAAVAGALAGTDRIMGVLPGGTFNYFARDLGVGETIEDALETILAGHAAPVDIGQIDDLVFLNNVSLGIYPHILKTREGIYKRWGRSRIAAYWSVLVALRRLRHPMQITAIVKGRPQSYSTALVFVARSAYQLDAFGLEGADAVRDGRMAVLIARARRPLPLLRSALRLAVGLGAKDSDFDLILADSLVIETRKRRPLIAHDGEKTRLDSPLDLQVRHGALTVLVPPVPAGGAGT</sequence>
<name>A0A4Q9G1A7_9RHOB</name>
<dbReference type="InterPro" id="IPR017438">
    <property type="entry name" value="ATP-NAD_kinase_N"/>
</dbReference>
<dbReference type="InterPro" id="IPR016064">
    <property type="entry name" value="NAD/diacylglycerol_kinase_sf"/>
</dbReference>
<protein>
    <submittedName>
        <fullName evidence="7">Diacylglycerol kinase</fullName>
    </submittedName>
</protein>
<keyword evidence="2" id="KW-0547">Nucleotide-binding</keyword>
<dbReference type="Pfam" id="PF19279">
    <property type="entry name" value="YegS_C"/>
    <property type="match status" value="1"/>
</dbReference>
<dbReference type="Gene3D" id="2.60.200.40">
    <property type="match status" value="1"/>
</dbReference>
<keyword evidence="3 7" id="KW-0418">Kinase</keyword>
<feature type="region of interest" description="Disordered" evidence="5">
    <location>
        <begin position="1"/>
        <end position="20"/>
    </location>
</feature>
<dbReference type="PANTHER" id="PTHR12358:SF54">
    <property type="entry name" value="SPHINGOSINE KINASE RELATED PROTEIN"/>
    <property type="match status" value="1"/>
</dbReference>
<evidence type="ECO:0000256" key="3">
    <source>
        <dbReference type="ARBA" id="ARBA00022777"/>
    </source>
</evidence>
<keyword evidence="1" id="KW-0808">Transferase</keyword>
<dbReference type="AlphaFoldDB" id="A0A4Q9G1A7"/>
<evidence type="ECO:0000256" key="5">
    <source>
        <dbReference type="SAM" id="MobiDB-lite"/>
    </source>
</evidence>
<evidence type="ECO:0000313" key="8">
    <source>
        <dbReference type="Proteomes" id="UP000293520"/>
    </source>
</evidence>
<keyword evidence="8" id="KW-1185">Reference proteome</keyword>
<dbReference type="InterPro" id="IPR001206">
    <property type="entry name" value="Diacylglycerol_kinase_cat_dom"/>
</dbReference>
<evidence type="ECO:0000259" key="6">
    <source>
        <dbReference type="PROSITE" id="PS50146"/>
    </source>
</evidence>
<dbReference type="SUPFAM" id="SSF111331">
    <property type="entry name" value="NAD kinase/diacylglycerol kinase-like"/>
    <property type="match status" value="1"/>
</dbReference>
<dbReference type="InterPro" id="IPR045540">
    <property type="entry name" value="YegS/DAGK_C"/>
</dbReference>
<gene>
    <name evidence="7" type="ORF">EYE42_07550</name>
</gene>
<dbReference type="OrthoDB" id="9815110at2"/>
<dbReference type="GO" id="GO:0005524">
    <property type="term" value="F:ATP binding"/>
    <property type="evidence" value="ECO:0007669"/>
    <property type="project" value="UniProtKB-KW"/>
</dbReference>
<dbReference type="Gene3D" id="3.40.50.10330">
    <property type="entry name" value="Probable inorganic polyphosphate/atp-NAD kinase, domain 1"/>
    <property type="match status" value="1"/>
</dbReference>
<dbReference type="GO" id="GO:0016301">
    <property type="term" value="F:kinase activity"/>
    <property type="evidence" value="ECO:0007669"/>
    <property type="project" value="UniProtKB-KW"/>
</dbReference>
<dbReference type="PANTHER" id="PTHR12358">
    <property type="entry name" value="SPHINGOSINE KINASE"/>
    <property type="match status" value="1"/>
</dbReference>
<evidence type="ECO:0000256" key="4">
    <source>
        <dbReference type="ARBA" id="ARBA00022840"/>
    </source>
</evidence>
<reference evidence="7 8" key="1">
    <citation type="submission" date="2019-02" db="EMBL/GenBank/DDBJ databases">
        <title>Paracoccus subflavus sp. nov., isolated from marine sediment of the Pacific Ocean.</title>
        <authorList>
            <person name="Zhang G."/>
        </authorList>
    </citation>
    <scope>NUCLEOTIDE SEQUENCE [LARGE SCALE GENOMIC DNA]</scope>
    <source>
        <strain evidence="7 8">GY0581</strain>
    </source>
</reference>
<feature type="domain" description="DAGKc" evidence="6">
    <location>
        <begin position="25"/>
        <end position="159"/>
    </location>
</feature>
<evidence type="ECO:0000256" key="2">
    <source>
        <dbReference type="ARBA" id="ARBA00022741"/>
    </source>
</evidence>
<accession>A0A4Q9G1A7</accession>
<comment type="caution">
    <text evidence="7">The sequence shown here is derived from an EMBL/GenBank/DDBJ whole genome shotgun (WGS) entry which is preliminary data.</text>
</comment>